<sequence>MGWEAVDKARRQAVAATARRRTRSDSSTIATATRLYKPFTSVAELAQPALANQQPADDARPERTPAPASLSVLVCNGFANQRIAILSGVVLAAELNRTLVLPHLLLDGTQRSNEAVNEDTGAQHVDFWLHCPALHVEAQLMTRNEALVFAALQAMQPARPLRGILDKAETALERLSPSHTFNVLHLRVPLLVLAHWPDASGSLTQQALDSLEANGYTVVRRDELFREGDAPPSLPRELSALVDYHLALRARQFIGNSVSSFSAMLILERRHAGRFAAYYNMPWVFTYNDWSAGTEYDFMVMAAVTSAIHIGRMLPYCLYSGSKLAPAYKWLKAQNVTIIEHEPAWRDAVVAEAARNKEINQRFSHLYSSPGRVVGTFQRIDIPVLPQLMQYEFVLFTDGDVYFRQRIKLVDWGTPLPQAVGMSGEASDAFPYNAGVMLYNMPAMRRSYPAFLEWLLSQKNGHHYGGFGPLDQGAINQYYASELINRPVSQIFNAKPYHPFNPQARIVHFHGFATGTCHYAAEYVTLIPDWREAVSLARLCFQ</sequence>
<dbReference type="SUPFAM" id="SSF53448">
    <property type="entry name" value="Nucleotide-diphospho-sugar transferases"/>
    <property type="match status" value="1"/>
</dbReference>
<keyword evidence="2" id="KW-1185">Reference proteome</keyword>
<evidence type="ECO:0000313" key="1">
    <source>
        <dbReference type="EMBL" id="KAI7840394.1"/>
    </source>
</evidence>
<accession>A0AAD5H199</accession>
<reference evidence="1" key="1">
    <citation type="submission" date="2020-11" db="EMBL/GenBank/DDBJ databases">
        <title>Chlorella ohadii genome sequencing and assembly.</title>
        <authorList>
            <person name="Murik O."/>
            <person name="Treves H."/>
            <person name="Kedem I."/>
            <person name="Shotland Y."/>
            <person name="Kaplan A."/>
        </authorList>
    </citation>
    <scope>NUCLEOTIDE SEQUENCE</scope>
    <source>
        <strain evidence="1">1</strain>
    </source>
</reference>
<proteinExistence type="predicted"/>
<dbReference type="Gene3D" id="3.90.550.10">
    <property type="entry name" value="Spore Coat Polysaccharide Biosynthesis Protein SpsA, Chain A"/>
    <property type="match status" value="1"/>
</dbReference>
<dbReference type="InterPro" id="IPR029044">
    <property type="entry name" value="Nucleotide-diphossugar_trans"/>
</dbReference>
<dbReference type="Gene3D" id="3.40.50.11350">
    <property type="match status" value="1"/>
</dbReference>
<dbReference type="CDD" id="cd11296">
    <property type="entry name" value="O-FucT_like"/>
    <property type="match status" value="1"/>
</dbReference>
<comment type="caution">
    <text evidence="1">The sequence shown here is derived from an EMBL/GenBank/DDBJ whole genome shotgun (WGS) entry which is preliminary data.</text>
</comment>
<dbReference type="EMBL" id="JADXDR010000081">
    <property type="protein sequence ID" value="KAI7840394.1"/>
    <property type="molecule type" value="Genomic_DNA"/>
</dbReference>
<organism evidence="1 2">
    <name type="scientific">Chlorella ohadii</name>
    <dbReference type="NCBI Taxonomy" id="2649997"/>
    <lineage>
        <taxon>Eukaryota</taxon>
        <taxon>Viridiplantae</taxon>
        <taxon>Chlorophyta</taxon>
        <taxon>core chlorophytes</taxon>
        <taxon>Trebouxiophyceae</taxon>
        <taxon>Chlorellales</taxon>
        <taxon>Chlorellaceae</taxon>
        <taxon>Chlorella clade</taxon>
        <taxon>Chlorella</taxon>
    </lineage>
</organism>
<protein>
    <submittedName>
        <fullName evidence="1">Uncharacterized protein</fullName>
    </submittedName>
</protein>
<gene>
    <name evidence="1" type="ORF">COHA_005895</name>
</gene>
<dbReference type="AlphaFoldDB" id="A0AAD5H199"/>
<evidence type="ECO:0000313" key="2">
    <source>
        <dbReference type="Proteomes" id="UP001205105"/>
    </source>
</evidence>
<dbReference type="Proteomes" id="UP001205105">
    <property type="component" value="Unassembled WGS sequence"/>
</dbReference>
<name>A0AAD5H199_9CHLO</name>